<organism evidence="2 3">
    <name type="scientific">Gordonia namibiensis NBRC 108229</name>
    <dbReference type="NCBI Taxonomy" id="1208314"/>
    <lineage>
        <taxon>Bacteria</taxon>
        <taxon>Bacillati</taxon>
        <taxon>Actinomycetota</taxon>
        <taxon>Actinomycetes</taxon>
        <taxon>Mycobacteriales</taxon>
        <taxon>Gordoniaceae</taxon>
        <taxon>Gordonia</taxon>
    </lineage>
</organism>
<dbReference type="GO" id="GO:0008757">
    <property type="term" value="F:S-adenosylmethionine-dependent methyltransferase activity"/>
    <property type="evidence" value="ECO:0007669"/>
    <property type="project" value="InterPro"/>
</dbReference>
<reference evidence="2 3" key="1">
    <citation type="submission" date="2012-08" db="EMBL/GenBank/DDBJ databases">
        <title>Whole genome shotgun sequence of Gordonia namibiensis NBRC 108229.</title>
        <authorList>
            <person name="Isaki-Nakamura S."/>
            <person name="Hosoyama A."/>
            <person name="Tsuchikane K."/>
            <person name="Katsumata H."/>
            <person name="Baba S."/>
            <person name="Yamazaki S."/>
            <person name="Fujita N."/>
        </authorList>
    </citation>
    <scope>NUCLEOTIDE SEQUENCE [LARGE SCALE GENOMIC DNA]</scope>
    <source>
        <strain evidence="2 3">NBRC 108229</strain>
    </source>
</reference>
<evidence type="ECO:0000313" key="2">
    <source>
        <dbReference type="EMBL" id="GAB99530.1"/>
    </source>
</evidence>
<accession>K6WJJ6</accession>
<dbReference type="SUPFAM" id="SSF53335">
    <property type="entry name" value="S-adenosyl-L-methionine-dependent methyltransferases"/>
    <property type="match status" value="1"/>
</dbReference>
<dbReference type="AlphaFoldDB" id="K6WJJ6"/>
<sequence length="296" mass="31693">MRRSGCFYGRFMTIIDQSTTVRAELLDSSVARERMPRILRSALVPSGFARCGLLSWRRVAGVLQIAHPFDEETISDSVVVDGLVSLVDAGVLSGQEQFESAAVGIIRTSAGTSADAWSAFYDNSIRELRCGASAFAPVHRRARSLVTGSSVLEVGSCFGFLALACAMDGFEVSACDISPGAVSLLSCASRRLGLPVDATVGDATALPYDDDSVDTVSLIHLLEHLDATGVKAALSEALRVARRRVVVAVPFEEEPSPHFGHRLRLSEKDLHLWARGVGHSGAEVFVDHGGWLILTP</sequence>
<dbReference type="InterPro" id="IPR029063">
    <property type="entry name" value="SAM-dependent_MTases_sf"/>
</dbReference>
<dbReference type="Gene3D" id="3.40.50.150">
    <property type="entry name" value="Vaccinia Virus protein VP39"/>
    <property type="match status" value="1"/>
</dbReference>
<name>K6WJJ6_9ACTN</name>
<dbReference type="NCBIfam" id="NF041255">
    <property type="entry name" value="mycofact_MftM"/>
    <property type="match status" value="1"/>
</dbReference>
<dbReference type="InterPro" id="IPR013216">
    <property type="entry name" value="Methyltransf_11"/>
</dbReference>
<feature type="domain" description="Methyltransferase type 11" evidence="1">
    <location>
        <begin position="152"/>
        <end position="244"/>
    </location>
</feature>
<gene>
    <name evidence="2" type="ORF">GONAM_10_00010</name>
</gene>
<dbReference type="Proteomes" id="UP000035058">
    <property type="component" value="Unassembled WGS sequence"/>
</dbReference>
<proteinExistence type="predicted"/>
<evidence type="ECO:0000313" key="3">
    <source>
        <dbReference type="Proteomes" id="UP000035058"/>
    </source>
</evidence>
<evidence type="ECO:0000259" key="1">
    <source>
        <dbReference type="Pfam" id="PF08241"/>
    </source>
</evidence>
<keyword evidence="3" id="KW-1185">Reference proteome</keyword>
<dbReference type="Pfam" id="PF08241">
    <property type="entry name" value="Methyltransf_11"/>
    <property type="match status" value="1"/>
</dbReference>
<comment type="caution">
    <text evidence="2">The sequence shown here is derived from an EMBL/GenBank/DDBJ whole genome shotgun (WGS) entry which is preliminary data.</text>
</comment>
<dbReference type="EMBL" id="BAHE01000010">
    <property type="protein sequence ID" value="GAB99530.1"/>
    <property type="molecule type" value="Genomic_DNA"/>
</dbReference>
<protein>
    <recommendedName>
        <fullName evidence="1">Methyltransferase type 11 domain-containing protein</fullName>
    </recommendedName>
</protein>